<dbReference type="InterPro" id="IPR018181">
    <property type="entry name" value="Heat_shock_70_CS"/>
</dbReference>
<dbReference type="Gene3D" id="3.30.420.40">
    <property type="match status" value="2"/>
</dbReference>
<dbReference type="Pfam" id="PF00012">
    <property type="entry name" value="HSP70"/>
    <property type="match status" value="1"/>
</dbReference>
<dbReference type="NCBIfam" id="TIGR02350">
    <property type="entry name" value="prok_dnaK"/>
    <property type="match status" value="1"/>
</dbReference>
<dbReference type="FunFam" id="3.30.420.40:FF:000071">
    <property type="entry name" value="Molecular chaperone DnaK"/>
    <property type="match status" value="1"/>
</dbReference>
<sequence>MTKKEKILGIDLGTSNSAAAVLIGGKPTIIPSAEGASQYGKSFPSCVAFTEDGQMLVGEPARRQAVTNPENTITAIKRSMGTDRKVKVQGKEYTPQEISAFILQKIKKDAEAFLGEEINKAVITVPAYFDDNQRTATKDAGTIAGLDVVRLVNEPTAASLAYGLDKEDEDMVIMVFDLGGGTLDVTIMEFGGGVFEVRSTSGDTQLGGTDMDNAIMNYLADEFKKETGIDLMEDDQAVQRLREAAEKAKIELSTTLTTEVNLPYITVAQDGPKHLIKTITRAKLEELVDPIVQRCAGPMEQALKDAKMTREDVDKIILVGGPTRMPIVQKFVEDFIGKPVERGIDPMECVAMGAAIQGGVLAGEIKDLVLLDVTPLSLGIETLGGVFTKLIERNTTIPTKKSQIFSTAADNQTSVDIHVLQGERPMAADNTSLGRFQLVGIPPAPRGVPQIEVTFDIDANGILNVSAKDLGTGKEQAITITAPNKLSEEEIKQKIEEAKKHAEEDRRKQEEIEIRNNADSMIYTAEKTLDELGDKVPAEKKEEVEKQVSELRELIAGDDIQAIKSKTEELTKTVQEIGAVIYQQAAQQQTDSTASTGENQGGDDTIDADFEVKN</sequence>
<evidence type="ECO:0000313" key="9">
    <source>
        <dbReference type="EMBL" id="MBE2900123.1"/>
    </source>
</evidence>
<evidence type="ECO:0000256" key="5">
    <source>
        <dbReference type="HAMAP-Rule" id="MF_00332"/>
    </source>
</evidence>
<dbReference type="Gene3D" id="2.60.34.10">
    <property type="entry name" value="Substrate Binding Domain Of DNAk, Chain A, domain 1"/>
    <property type="match status" value="1"/>
</dbReference>
<dbReference type="SUPFAM" id="SSF100934">
    <property type="entry name" value="Heat shock protein 70kD (HSP70), C-terminal subdomain"/>
    <property type="match status" value="1"/>
</dbReference>
<dbReference type="Proteomes" id="UP000646659">
    <property type="component" value="Unassembled WGS sequence"/>
</dbReference>
<dbReference type="RefSeq" id="WP_192961909.1">
    <property type="nucleotide sequence ID" value="NZ_QKOF01000006.1"/>
</dbReference>
<keyword evidence="3 5" id="KW-0067">ATP-binding</keyword>
<dbReference type="SUPFAM" id="SSF53067">
    <property type="entry name" value="Actin-like ATPase domain"/>
    <property type="match status" value="2"/>
</dbReference>
<keyword evidence="2 5" id="KW-0547">Nucleotide-binding</keyword>
<evidence type="ECO:0000256" key="6">
    <source>
        <dbReference type="RuleBase" id="RU003322"/>
    </source>
</evidence>
<evidence type="ECO:0000256" key="4">
    <source>
        <dbReference type="ARBA" id="ARBA00023186"/>
    </source>
</evidence>
<dbReference type="FunFam" id="3.90.640.10:FF:000003">
    <property type="entry name" value="Molecular chaperone DnaK"/>
    <property type="match status" value="1"/>
</dbReference>
<reference evidence="9" key="1">
    <citation type="submission" date="2018-06" db="EMBL/GenBank/DDBJ databases">
        <title>Draft genome sequence of Methanothermobacter thermautotrophicus Strain WHS, a thermophilic, hydrogenotrophic methanogen isolated from Washburn Hot Springs in Yellowstone National Park, USA.</title>
        <authorList>
            <person name="Mckay L.J."/>
            <person name="Klingelsmith K."/>
            <person name="Inskeep W.P."/>
            <person name="Fields M.W."/>
        </authorList>
    </citation>
    <scope>NUCLEOTIDE SEQUENCE</scope>
    <source>
        <strain evidence="9">WHS</strain>
    </source>
</reference>
<dbReference type="GO" id="GO:0140662">
    <property type="term" value="F:ATP-dependent protein folding chaperone"/>
    <property type="evidence" value="ECO:0007669"/>
    <property type="project" value="InterPro"/>
</dbReference>
<dbReference type="PROSITE" id="PS00329">
    <property type="entry name" value="HSP70_2"/>
    <property type="match status" value="1"/>
</dbReference>
<evidence type="ECO:0000256" key="7">
    <source>
        <dbReference type="SAM" id="Coils"/>
    </source>
</evidence>
<protein>
    <recommendedName>
        <fullName evidence="5">Chaperone protein DnaK</fullName>
    </recommendedName>
    <alternativeName>
        <fullName evidence="5">HSP70</fullName>
    </alternativeName>
    <alternativeName>
        <fullName evidence="5">Heat shock 70 kDa protein</fullName>
    </alternativeName>
    <alternativeName>
        <fullName evidence="5">Heat shock protein 70</fullName>
    </alternativeName>
</protein>
<dbReference type="FunFam" id="2.60.34.10:FF:000014">
    <property type="entry name" value="Chaperone protein DnaK HSP70"/>
    <property type="match status" value="1"/>
</dbReference>
<dbReference type="OrthoDB" id="9944at2157"/>
<proteinExistence type="inferred from homology"/>
<dbReference type="InterPro" id="IPR029048">
    <property type="entry name" value="HSP70_C_sf"/>
</dbReference>
<dbReference type="SUPFAM" id="SSF100920">
    <property type="entry name" value="Heat shock protein 70kD (HSP70), peptide-binding domain"/>
    <property type="match status" value="1"/>
</dbReference>
<evidence type="ECO:0000256" key="2">
    <source>
        <dbReference type="ARBA" id="ARBA00022741"/>
    </source>
</evidence>
<evidence type="ECO:0000256" key="8">
    <source>
        <dbReference type="SAM" id="MobiDB-lite"/>
    </source>
</evidence>
<organism evidence="9 10">
    <name type="scientific">Methanothermobacter thermautotrophicus</name>
    <name type="common">Methanobacterium thermoformicicum</name>
    <dbReference type="NCBI Taxonomy" id="145262"/>
    <lineage>
        <taxon>Archaea</taxon>
        <taxon>Methanobacteriati</taxon>
        <taxon>Methanobacteriota</taxon>
        <taxon>Methanomada group</taxon>
        <taxon>Methanobacteria</taxon>
        <taxon>Methanobacteriales</taxon>
        <taxon>Methanobacteriaceae</taxon>
        <taxon>Methanothermobacter</taxon>
    </lineage>
</organism>
<comment type="caution">
    <text evidence="9">The sequence shown here is derived from an EMBL/GenBank/DDBJ whole genome shotgun (WGS) entry which is preliminary data.</text>
</comment>
<dbReference type="GO" id="GO:0051082">
    <property type="term" value="F:unfolded protein binding"/>
    <property type="evidence" value="ECO:0007669"/>
    <property type="project" value="InterPro"/>
</dbReference>
<dbReference type="InterPro" id="IPR012725">
    <property type="entry name" value="Chaperone_DnaK"/>
</dbReference>
<dbReference type="InterPro" id="IPR043129">
    <property type="entry name" value="ATPase_NBD"/>
</dbReference>
<evidence type="ECO:0000256" key="1">
    <source>
        <dbReference type="ARBA" id="ARBA00007381"/>
    </source>
</evidence>
<feature type="coiled-coil region" evidence="7">
    <location>
        <begin position="484"/>
        <end position="515"/>
    </location>
</feature>
<feature type="compositionally biased region" description="Acidic residues" evidence="8">
    <location>
        <begin position="604"/>
        <end position="614"/>
    </location>
</feature>
<dbReference type="NCBIfam" id="NF001413">
    <property type="entry name" value="PRK00290.1"/>
    <property type="match status" value="1"/>
</dbReference>
<keyword evidence="4 5" id="KW-0143">Chaperone</keyword>
<dbReference type="CDD" id="cd10234">
    <property type="entry name" value="ASKHA_NBD_HSP70_DnaK-like"/>
    <property type="match status" value="1"/>
</dbReference>
<feature type="compositionally biased region" description="Low complexity" evidence="8">
    <location>
        <begin position="585"/>
        <end position="596"/>
    </location>
</feature>
<dbReference type="Gene3D" id="1.20.1270.10">
    <property type="match status" value="1"/>
</dbReference>
<dbReference type="AlphaFoldDB" id="A0A842YQB6"/>
<evidence type="ECO:0000313" key="10">
    <source>
        <dbReference type="Proteomes" id="UP000646659"/>
    </source>
</evidence>
<accession>A0A842YQB6</accession>
<comment type="function">
    <text evidence="5">Acts as a chaperone.</text>
</comment>
<dbReference type="HAMAP" id="MF_00332">
    <property type="entry name" value="DnaK"/>
    <property type="match status" value="1"/>
</dbReference>
<evidence type="ECO:0000256" key="3">
    <source>
        <dbReference type="ARBA" id="ARBA00022840"/>
    </source>
</evidence>
<dbReference type="EMBL" id="QKOF01000006">
    <property type="protein sequence ID" value="MBE2900123.1"/>
    <property type="molecule type" value="Genomic_DNA"/>
</dbReference>
<gene>
    <name evidence="5 9" type="primary">dnaK</name>
    <name evidence="9" type="ORF">DNK57_04755</name>
</gene>
<dbReference type="PRINTS" id="PR00301">
    <property type="entry name" value="HEATSHOCK70"/>
</dbReference>
<dbReference type="Gene3D" id="3.90.640.10">
    <property type="entry name" value="Actin, Chain A, domain 4"/>
    <property type="match status" value="1"/>
</dbReference>
<dbReference type="InterPro" id="IPR029047">
    <property type="entry name" value="HSP70_peptide-bd_sf"/>
</dbReference>
<keyword evidence="7" id="KW-0175">Coiled coil</keyword>
<feature type="region of interest" description="Disordered" evidence="8">
    <location>
        <begin position="585"/>
        <end position="614"/>
    </location>
</feature>
<dbReference type="PROSITE" id="PS00297">
    <property type="entry name" value="HSP70_1"/>
    <property type="match status" value="1"/>
</dbReference>
<dbReference type="FunFam" id="1.20.1270.10:FF:000001">
    <property type="entry name" value="Molecular chaperone DnaK"/>
    <property type="match status" value="1"/>
</dbReference>
<dbReference type="GO" id="GO:0005524">
    <property type="term" value="F:ATP binding"/>
    <property type="evidence" value="ECO:0007669"/>
    <property type="project" value="UniProtKB-UniRule"/>
</dbReference>
<comment type="similarity">
    <text evidence="1 5 6">Belongs to the heat shock protein 70 family.</text>
</comment>
<dbReference type="PROSITE" id="PS01036">
    <property type="entry name" value="HSP70_3"/>
    <property type="match status" value="1"/>
</dbReference>
<dbReference type="InterPro" id="IPR013126">
    <property type="entry name" value="Hsp_70_fam"/>
</dbReference>
<dbReference type="PANTHER" id="PTHR19375">
    <property type="entry name" value="HEAT SHOCK PROTEIN 70KDA"/>
    <property type="match status" value="1"/>
</dbReference>
<name>A0A842YQB6_METTF</name>